<feature type="compositionally biased region" description="Basic and acidic residues" evidence="1">
    <location>
        <begin position="203"/>
        <end position="219"/>
    </location>
</feature>
<comment type="caution">
    <text evidence="2">The sequence shown here is derived from an EMBL/GenBank/DDBJ whole genome shotgun (WGS) entry which is preliminary data.</text>
</comment>
<evidence type="ECO:0000256" key="1">
    <source>
        <dbReference type="SAM" id="MobiDB-lite"/>
    </source>
</evidence>
<feature type="compositionally biased region" description="Polar residues" evidence="1">
    <location>
        <begin position="1"/>
        <end position="14"/>
    </location>
</feature>
<evidence type="ECO:0000313" key="2">
    <source>
        <dbReference type="EMBL" id="MQM16238.1"/>
    </source>
</evidence>
<dbReference type="AlphaFoldDB" id="A0A843XAB3"/>
<dbReference type="Proteomes" id="UP000652761">
    <property type="component" value="Unassembled WGS sequence"/>
</dbReference>
<feature type="compositionally biased region" description="Polar residues" evidence="1">
    <location>
        <begin position="127"/>
        <end position="141"/>
    </location>
</feature>
<organism evidence="2 3">
    <name type="scientific">Colocasia esculenta</name>
    <name type="common">Wild taro</name>
    <name type="synonym">Arum esculentum</name>
    <dbReference type="NCBI Taxonomy" id="4460"/>
    <lineage>
        <taxon>Eukaryota</taxon>
        <taxon>Viridiplantae</taxon>
        <taxon>Streptophyta</taxon>
        <taxon>Embryophyta</taxon>
        <taxon>Tracheophyta</taxon>
        <taxon>Spermatophyta</taxon>
        <taxon>Magnoliopsida</taxon>
        <taxon>Liliopsida</taxon>
        <taxon>Araceae</taxon>
        <taxon>Aroideae</taxon>
        <taxon>Colocasieae</taxon>
        <taxon>Colocasia</taxon>
    </lineage>
</organism>
<feature type="region of interest" description="Disordered" evidence="1">
    <location>
        <begin position="1"/>
        <end position="21"/>
    </location>
</feature>
<feature type="region of interest" description="Disordered" evidence="1">
    <location>
        <begin position="195"/>
        <end position="226"/>
    </location>
</feature>
<keyword evidence="3" id="KW-1185">Reference proteome</keyword>
<accession>A0A843XAB3</accession>
<sequence>MSFTRSAQQPQDSSPLAPFSRPCTAWDRSQQAYVPPRHPIDPEHCERDRGALFLWLAEGGEVEAPSPSTARGCYNNVVKTLPWAQVRPWRSQTSLSSLVFFVSSSVNLVNRGVNELNQQPIIANERPATSASLRRTSTVDTGNGGGETDRPQLRETSRRVVFCADLNRGGIPRRDSARARFGPGEERPNVVMRNQRSPMGQSKSDEHPPYEELIEERNPSSKTGRKLNLASLNPATEGFFRRTTATRRKSGHWGRLPQPRFGDYFDLEPEGRSLWRILGTAQGELQQQLRSLWRFLERQTHSLLRRTGLVDDPTPLEETMESDSERGEYLGGVDVVTFAFIVCNEAL</sequence>
<dbReference type="EMBL" id="NMUH01006907">
    <property type="protein sequence ID" value="MQM16238.1"/>
    <property type="molecule type" value="Genomic_DNA"/>
</dbReference>
<reference evidence="2" key="1">
    <citation type="submission" date="2017-07" db="EMBL/GenBank/DDBJ databases">
        <title>Taro Niue Genome Assembly and Annotation.</title>
        <authorList>
            <person name="Atibalentja N."/>
            <person name="Keating K."/>
            <person name="Fields C.J."/>
        </authorList>
    </citation>
    <scope>NUCLEOTIDE SEQUENCE</scope>
    <source>
        <strain evidence="2">Niue_2</strain>
        <tissue evidence="2">Leaf</tissue>
    </source>
</reference>
<evidence type="ECO:0000313" key="3">
    <source>
        <dbReference type="Proteomes" id="UP000652761"/>
    </source>
</evidence>
<proteinExistence type="predicted"/>
<protein>
    <submittedName>
        <fullName evidence="2">Uncharacterized protein</fullName>
    </submittedName>
</protein>
<feature type="region of interest" description="Disordered" evidence="1">
    <location>
        <begin position="127"/>
        <end position="151"/>
    </location>
</feature>
<gene>
    <name evidence="2" type="ORF">Taro_049192</name>
</gene>
<name>A0A843XAB3_COLES</name>